<evidence type="ECO:0000313" key="5">
    <source>
        <dbReference type="EMBL" id="OAA74987.1"/>
    </source>
</evidence>
<dbReference type="InterPro" id="IPR001254">
    <property type="entry name" value="Trypsin_dom"/>
</dbReference>
<dbReference type="InterPro" id="IPR043504">
    <property type="entry name" value="Peptidase_S1_PA_chymotrypsin"/>
</dbReference>
<dbReference type="Gene3D" id="2.40.10.10">
    <property type="entry name" value="Trypsin-like serine proteases"/>
    <property type="match status" value="1"/>
</dbReference>
<evidence type="ECO:0000256" key="3">
    <source>
        <dbReference type="SAM" id="SignalP"/>
    </source>
</evidence>
<feature type="compositionally biased region" description="Polar residues" evidence="2">
    <location>
        <begin position="317"/>
        <end position="327"/>
    </location>
</feature>
<keyword evidence="3" id="KW-0732">Signal</keyword>
<proteinExistence type="predicted"/>
<keyword evidence="6" id="KW-1185">Reference proteome</keyword>
<dbReference type="InterPro" id="IPR009003">
    <property type="entry name" value="Peptidase_S1_PA"/>
</dbReference>
<dbReference type="SUPFAM" id="SSF50494">
    <property type="entry name" value="Trypsin-like serine proteases"/>
    <property type="match status" value="1"/>
</dbReference>
<evidence type="ECO:0000256" key="1">
    <source>
        <dbReference type="ARBA" id="ARBA00023157"/>
    </source>
</evidence>
<feature type="region of interest" description="Disordered" evidence="2">
    <location>
        <begin position="309"/>
        <end position="329"/>
    </location>
</feature>
<dbReference type="PRINTS" id="PR00722">
    <property type="entry name" value="CHYMOTRYPSIN"/>
</dbReference>
<reference evidence="5 6" key="1">
    <citation type="journal article" date="2016" name="Genome Biol. Evol.">
        <title>Divergent and convergent evolution of fungal pathogenicity.</title>
        <authorList>
            <person name="Shang Y."/>
            <person name="Xiao G."/>
            <person name="Zheng P."/>
            <person name="Cen K."/>
            <person name="Zhan S."/>
            <person name="Wang C."/>
        </authorList>
    </citation>
    <scope>NUCLEOTIDE SEQUENCE [LARGE SCALE GENOMIC DNA]</scope>
    <source>
        <strain evidence="5 6">RCEF 1005</strain>
    </source>
</reference>
<dbReference type="AlphaFoldDB" id="A0A168FCN5"/>
<feature type="signal peptide" evidence="3">
    <location>
        <begin position="1"/>
        <end position="20"/>
    </location>
</feature>
<protein>
    <submittedName>
        <fullName evidence="5">Peptidase S1/S6, chymotrypsin/Hap</fullName>
    </submittedName>
</protein>
<evidence type="ECO:0000259" key="4">
    <source>
        <dbReference type="PROSITE" id="PS50240"/>
    </source>
</evidence>
<organism evidence="5 6">
    <name type="scientific">Akanthomyces lecanii RCEF 1005</name>
    <dbReference type="NCBI Taxonomy" id="1081108"/>
    <lineage>
        <taxon>Eukaryota</taxon>
        <taxon>Fungi</taxon>
        <taxon>Dikarya</taxon>
        <taxon>Ascomycota</taxon>
        <taxon>Pezizomycotina</taxon>
        <taxon>Sordariomycetes</taxon>
        <taxon>Hypocreomycetidae</taxon>
        <taxon>Hypocreales</taxon>
        <taxon>Cordycipitaceae</taxon>
        <taxon>Akanthomyces</taxon>
        <taxon>Cordyceps confragosa</taxon>
    </lineage>
</organism>
<dbReference type="OrthoDB" id="4915747at2759"/>
<dbReference type="GO" id="GO:0004252">
    <property type="term" value="F:serine-type endopeptidase activity"/>
    <property type="evidence" value="ECO:0007669"/>
    <property type="project" value="InterPro"/>
</dbReference>
<dbReference type="STRING" id="1081108.A0A168FCN5"/>
<dbReference type="PROSITE" id="PS50240">
    <property type="entry name" value="TRYPSIN_DOM"/>
    <property type="match status" value="1"/>
</dbReference>
<dbReference type="Proteomes" id="UP000076881">
    <property type="component" value="Unassembled WGS sequence"/>
</dbReference>
<evidence type="ECO:0000313" key="6">
    <source>
        <dbReference type="Proteomes" id="UP000076881"/>
    </source>
</evidence>
<feature type="domain" description="Peptidase S1" evidence="4">
    <location>
        <begin position="27"/>
        <end position="275"/>
    </location>
</feature>
<dbReference type="GO" id="GO:0006508">
    <property type="term" value="P:proteolysis"/>
    <property type="evidence" value="ECO:0007669"/>
    <property type="project" value="InterPro"/>
</dbReference>
<dbReference type="PANTHER" id="PTHR24252:SF7">
    <property type="entry name" value="HYALIN"/>
    <property type="match status" value="1"/>
</dbReference>
<dbReference type="EMBL" id="AZHF01000005">
    <property type="protein sequence ID" value="OAA74987.1"/>
    <property type="molecule type" value="Genomic_DNA"/>
</dbReference>
<name>A0A168FCN5_CORDF</name>
<sequence>MFQKITTALAIAFSATLVTGTAIDRRIVGGEDAEEGQFPSIVRVYPMVRTSRYNRSFCGGALLDSTTVLTAAHCFDLPSAVRCRADPEECKGLAFDVRAGSLSRDAGGILARAANLTVHPDYTGKKTIPEGLGTQYAVILNDIAILKLSTPIEENGDTIRYASLPESGSDPEADSKATVAGWGDLNFGGRIPETLRHVVVPIIGRENCAKDLETIVCAGEEGKDSCSSDSGGPLFEQETGKLIGIVSNGFQCATAIGGRYTRVASYIPFINENREGRAGVQFPHDDDDGCDQGKAFARPQGTVCIGPNGEIFGPPQGEQQQPTSPTGQDCPPFPACSRQLGCTEEQADGCVICKPECRVG</sequence>
<dbReference type="CDD" id="cd00190">
    <property type="entry name" value="Tryp_SPc"/>
    <property type="match status" value="1"/>
</dbReference>
<comment type="caution">
    <text evidence="5">The sequence shown here is derived from an EMBL/GenBank/DDBJ whole genome shotgun (WGS) entry which is preliminary data.</text>
</comment>
<accession>A0A168FCN5</accession>
<gene>
    <name evidence="5" type="ORF">LEL_06975</name>
</gene>
<evidence type="ECO:0000256" key="2">
    <source>
        <dbReference type="SAM" id="MobiDB-lite"/>
    </source>
</evidence>
<dbReference type="InterPro" id="IPR018114">
    <property type="entry name" value="TRYPSIN_HIS"/>
</dbReference>
<keyword evidence="1" id="KW-1015">Disulfide bond</keyword>
<dbReference type="PANTHER" id="PTHR24252">
    <property type="entry name" value="ACROSIN-RELATED"/>
    <property type="match status" value="1"/>
</dbReference>
<dbReference type="PROSITE" id="PS00134">
    <property type="entry name" value="TRYPSIN_HIS"/>
    <property type="match status" value="1"/>
</dbReference>
<feature type="chain" id="PRO_5007896849" evidence="3">
    <location>
        <begin position="21"/>
        <end position="360"/>
    </location>
</feature>
<dbReference type="InterPro" id="IPR001314">
    <property type="entry name" value="Peptidase_S1A"/>
</dbReference>
<dbReference type="Pfam" id="PF00089">
    <property type="entry name" value="Trypsin"/>
    <property type="match status" value="1"/>
</dbReference>
<dbReference type="SMART" id="SM00020">
    <property type="entry name" value="Tryp_SPc"/>
    <property type="match status" value="1"/>
</dbReference>